<evidence type="ECO:0000313" key="6">
    <source>
        <dbReference type="Proteomes" id="UP000824120"/>
    </source>
</evidence>
<dbReference type="InterPro" id="IPR027443">
    <property type="entry name" value="IPNS-like_sf"/>
</dbReference>
<reference evidence="5 6" key="1">
    <citation type="submission" date="2020-09" db="EMBL/GenBank/DDBJ databases">
        <title>De no assembly of potato wild relative species, Solanum commersonii.</title>
        <authorList>
            <person name="Cho K."/>
        </authorList>
    </citation>
    <scope>NUCLEOTIDE SEQUENCE [LARGE SCALE GENOMIC DNA]</scope>
    <source>
        <strain evidence="5">LZ3.2</strain>
        <tissue evidence="5">Leaf</tissue>
    </source>
</reference>
<protein>
    <recommendedName>
        <fullName evidence="4">Non-haem dioxygenase N-terminal domain-containing protein</fullName>
    </recommendedName>
</protein>
<evidence type="ECO:0000256" key="1">
    <source>
        <dbReference type="ARBA" id="ARBA00022723"/>
    </source>
</evidence>
<keyword evidence="1" id="KW-0479">Metal-binding</keyword>
<dbReference type="GO" id="GO:0046872">
    <property type="term" value="F:metal ion binding"/>
    <property type="evidence" value="ECO:0007669"/>
    <property type="project" value="UniProtKB-KW"/>
</dbReference>
<dbReference type="Gene3D" id="2.60.120.330">
    <property type="entry name" value="B-lactam Antibiotic, Isopenicillin N Synthase, Chain"/>
    <property type="match status" value="1"/>
</dbReference>
<evidence type="ECO:0000259" key="4">
    <source>
        <dbReference type="Pfam" id="PF14226"/>
    </source>
</evidence>
<accession>A0A9J6A9V2</accession>
<name>A0A9J6A9V2_SOLCO</name>
<gene>
    <name evidence="5" type="ORF">H5410_006244</name>
</gene>
<dbReference type="InterPro" id="IPR026992">
    <property type="entry name" value="DIOX_N"/>
</dbReference>
<sequence>MASTKLVKVPTIHFSNHQELKPNTPLPESTKIQVFEALQEYGRFEAIYDKVPNDVREGMFGFLKKIFEFPLETKLKNISEKPMHGYMGMLPQLPFIETFANIFWPHGNHHFQYVHGRKYIFKILLIKIEKK</sequence>
<evidence type="ECO:0000313" key="5">
    <source>
        <dbReference type="EMBL" id="KAG5621026.1"/>
    </source>
</evidence>
<dbReference type="GO" id="GO:0016706">
    <property type="term" value="F:2-oxoglutarate-dependent dioxygenase activity"/>
    <property type="evidence" value="ECO:0007669"/>
    <property type="project" value="UniProtKB-ARBA"/>
</dbReference>
<dbReference type="SUPFAM" id="SSF51197">
    <property type="entry name" value="Clavaminate synthase-like"/>
    <property type="match status" value="1"/>
</dbReference>
<keyword evidence="6" id="KW-1185">Reference proteome</keyword>
<dbReference type="AlphaFoldDB" id="A0A9J6A9V2"/>
<proteinExistence type="predicted"/>
<dbReference type="Pfam" id="PF14226">
    <property type="entry name" value="DIOX_N"/>
    <property type="match status" value="1"/>
</dbReference>
<keyword evidence="2" id="KW-0847">Vitamin C</keyword>
<dbReference type="GO" id="GO:0031418">
    <property type="term" value="F:L-ascorbic acid binding"/>
    <property type="evidence" value="ECO:0007669"/>
    <property type="project" value="UniProtKB-KW"/>
</dbReference>
<feature type="non-terminal residue" evidence="5">
    <location>
        <position position="131"/>
    </location>
</feature>
<dbReference type="Proteomes" id="UP000824120">
    <property type="component" value="Chromosome 2"/>
</dbReference>
<feature type="domain" description="Non-haem dioxygenase N-terminal" evidence="4">
    <location>
        <begin position="9"/>
        <end position="89"/>
    </location>
</feature>
<keyword evidence="3" id="KW-0408">Iron</keyword>
<dbReference type="OrthoDB" id="1246700at2759"/>
<evidence type="ECO:0000256" key="3">
    <source>
        <dbReference type="ARBA" id="ARBA00023004"/>
    </source>
</evidence>
<evidence type="ECO:0000256" key="2">
    <source>
        <dbReference type="ARBA" id="ARBA00022896"/>
    </source>
</evidence>
<organism evidence="5 6">
    <name type="scientific">Solanum commersonii</name>
    <name type="common">Commerson's wild potato</name>
    <name type="synonym">Commerson's nightshade</name>
    <dbReference type="NCBI Taxonomy" id="4109"/>
    <lineage>
        <taxon>Eukaryota</taxon>
        <taxon>Viridiplantae</taxon>
        <taxon>Streptophyta</taxon>
        <taxon>Embryophyta</taxon>
        <taxon>Tracheophyta</taxon>
        <taxon>Spermatophyta</taxon>
        <taxon>Magnoliopsida</taxon>
        <taxon>eudicotyledons</taxon>
        <taxon>Gunneridae</taxon>
        <taxon>Pentapetalae</taxon>
        <taxon>asterids</taxon>
        <taxon>lamiids</taxon>
        <taxon>Solanales</taxon>
        <taxon>Solanaceae</taxon>
        <taxon>Solanoideae</taxon>
        <taxon>Solaneae</taxon>
        <taxon>Solanum</taxon>
    </lineage>
</organism>
<dbReference type="EMBL" id="JACXVP010000002">
    <property type="protein sequence ID" value="KAG5621026.1"/>
    <property type="molecule type" value="Genomic_DNA"/>
</dbReference>
<comment type="caution">
    <text evidence="5">The sequence shown here is derived from an EMBL/GenBank/DDBJ whole genome shotgun (WGS) entry which is preliminary data.</text>
</comment>